<dbReference type="InterPro" id="IPR051328">
    <property type="entry name" value="T7SS_ABC-Transporter"/>
</dbReference>
<dbReference type="Proteomes" id="UP000619101">
    <property type="component" value="Unassembled WGS sequence"/>
</dbReference>
<dbReference type="NCBIfam" id="TIGR03061">
    <property type="entry name" value="pip_yhgE_Nterm"/>
    <property type="match status" value="1"/>
</dbReference>
<dbReference type="PANTHER" id="PTHR43077">
    <property type="entry name" value="TRANSPORT PERMEASE YVFS-RELATED"/>
    <property type="match status" value="1"/>
</dbReference>
<dbReference type="Gene3D" id="1.10.287.950">
    <property type="entry name" value="Methyl-accepting chemotaxis protein"/>
    <property type="match status" value="2"/>
</dbReference>
<dbReference type="Pfam" id="PF12698">
    <property type="entry name" value="ABC2_membrane_3"/>
    <property type="match status" value="2"/>
</dbReference>
<evidence type="ECO:0000259" key="6">
    <source>
        <dbReference type="Pfam" id="PF12698"/>
    </source>
</evidence>
<accession>A0ABR8XVY2</accession>
<dbReference type="InterPro" id="IPR011049">
    <property type="entry name" value="Serralysin-like_metalloprot_C"/>
</dbReference>
<name>A0ABR8XVY2_9BACL</name>
<dbReference type="EMBL" id="JACSPZ010000002">
    <property type="protein sequence ID" value="MBD8036111.1"/>
    <property type="molecule type" value="Genomic_DNA"/>
</dbReference>
<dbReference type="InterPro" id="IPR023908">
    <property type="entry name" value="xxxLxxG_rpt"/>
</dbReference>
<dbReference type="RefSeq" id="WP_191699070.1">
    <property type="nucleotide sequence ID" value="NZ_JACSPZ010000002.1"/>
</dbReference>
<keyword evidence="2 5" id="KW-0812">Transmembrane</keyword>
<evidence type="ECO:0000256" key="3">
    <source>
        <dbReference type="ARBA" id="ARBA00022989"/>
    </source>
</evidence>
<dbReference type="NCBIfam" id="TIGR03062">
    <property type="entry name" value="pip_yhgE_Cterm"/>
    <property type="match status" value="1"/>
</dbReference>
<reference evidence="7 8" key="1">
    <citation type="submission" date="2020-08" db="EMBL/GenBank/DDBJ databases">
        <title>A Genomic Blueprint of the Chicken Gut Microbiome.</title>
        <authorList>
            <person name="Gilroy R."/>
            <person name="Ravi A."/>
            <person name="Getino M."/>
            <person name="Pursley I."/>
            <person name="Horton D.L."/>
            <person name="Alikhan N.-F."/>
            <person name="Baker D."/>
            <person name="Gharbi K."/>
            <person name="Hall N."/>
            <person name="Watson M."/>
            <person name="Adriaenssens E.M."/>
            <person name="Foster-Nyarko E."/>
            <person name="Jarju S."/>
            <person name="Secka A."/>
            <person name="Antonio M."/>
            <person name="Oren A."/>
            <person name="Chaudhuri R."/>
            <person name="La Ragione R.M."/>
            <person name="Hildebrand F."/>
            <person name="Pallen M.J."/>
        </authorList>
    </citation>
    <scope>NUCLEOTIDE SEQUENCE [LARGE SCALE GENOMIC DNA]</scope>
    <source>
        <strain evidence="7 8">A46</strain>
    </source>
</reference>
<dbReference type="SUPFAM" id="SSF101967">
    <property type="entry name" value="Adhesin YadA, collagen-binding domain"/>
    <property type="match status" value="1"/>
</dbReference>
<feature type="transmembrane region" description="Helical" evidence="5">
    <location>
        <begin position="731"/>
        <end position="751"/>
    </location>
</feature>
<dbReference type="Gene3D" id="3.40.1710.10">
    <property type="entry name" value="abc type-2 transporter like domain"/>
    <property type="match status" value="1"/>
</dbReference>
<keyword evidence="3 5" id="KW-1133">Transmembrane helix</keyword>
<feature type="transmembrane region" description="Helical" evidence="5">
    <location>
        <begin position="643"/>
        <end position="666"/>
    </location>
</feature>
<evidence type="ECO:0000256" key="4">
    <source>
        <dbReference type="ARBA" id="ARBA00023136"/>
    </source>
</evidence>
<proteinExistence type="predicted"/>
<gene>
    <name evidence="7" type="ORF">H9635_05105</name>
</gene>
<comment type="subcellular location">
    <subcellularLocation>
        <location evidence="1">Membrane</location>
        <topology evidence="1">Multi-pass membrane protein</topology>
    </subcellularLocation>
</comment>
<feature type="transmembrane region" description="Helical" evidence="5">
    <location>
        <begin position="616"/>
        <end position="637"/>
    </location>
</feature>
<feature type="domain" description="ABC-2 type transporter transmembrane" evidence="6">
    <location>
        <begin position="23"/>
        <end position="165"/>
    </location>
</feature>
<dbReference type="InterPro" id="IPR013525">
    <property type="entry name" value="ABC2_TM"/>
</dbReference>
<evidence type="ECO:0000313" key="7">
    <source>
        <dbReference type="EMBL" id="MBD8036111.1"/>
    </source>
</evidence>
<organism evidence="7 8">
    <name type="scientific">Solibacillus faecavium</name>
    <dbReference type="NCBI Taxonomy" id="2762221"/>
    <lineage>
        <taxon>Bacteria</taxon>
        <taxon>Bacillati</taxon>
        <taxon>Bacillota</taxon>
        <taxon>Bacilli</taxon>
        <taxon>Bacillales</taxon>
        <taxon>Caryophanaceae</taxon>
        <taxon>Solibacillus</taxon>
    </lineage>
</organism>
<evidence type="ECO:0000313" key="8">
    <source>
        <dbReference type="Proteomes" id="UP000619101"/>
    </source>
</evidence>
<dbReference type="NCBIfam" id="TIGR03057">
    <property type="entry name" value="xxxLxxG_by_4"/>
    <property type="match status" value="3"/>
</dbReference>
<evidence type="ECO:0000256" key="5">
    <source>
        <dbReference type="SAM" id="Phobius"/>
    </source>
</evidence>
<evidence type="ECO:0000256" key="1">
    <source>
        <dbReference type="ARBA" id="ARBA00004141"/>
    </source>
</evidence>
<dbReference type="InterPro" id="IPR017500">
    <property type="entry name" value="Phage_infect_YhgE_N"/>
</dbReference>
<keyword evidence="8" id="KW-1185">Reference proteome</keyword>
<dbReference type="SUPFAM" id="SSF58104">
    <property type="entry name" value="Methyl-accepting chemotaxis protein (MCP) signaling domain"/>
    <property type="match status" value="1"/>
</dbReference>
<evidence type="ECO:0000256" key="2">
    <source>
        <dbReference type="ARBA" id="ARBA00022692"/>
    </source>
</evidence>
<dbReference type="InterPro" id="IPR017501">
    <property type="entry name" value="Phage_infect_YhgE_C"/>
</dbReference>
<keyword evidence="4 5" id="KW-0472">Membrane</keyword>
<comment type="caution">
    <text evidence="7">The sequence shown here is derived from an EMBL/GenBank/DDBJ whole genome shotgun (WGS) entry which is preliminary data.</text>
</comment>
<sequence>MGSFQLFGKELSSLKNRKGLLFTLIGIMLIPIVYVAVLLSATWGPYDNLDNLPVAFVNKDAGGVSSGQPINVGNDLMETLKESKSLGWHFVSEKEAMDGLEKQEFYLVVEVPEDFSQKVTTVLDANPQVPELRYIQNEGLNFMGAQVTNSAVERLREQLGDKITATYARTVFARFTDIETGFATGADGSKQILTGTEQLAEGTNTLLSSLTDKSADINQLAAGAKTADDGAGQLLSAITGGTSNINRLASGAKEVASGAGQLKNGSEQVLAGLNSIQGATNQVYNGLQQLQPGSEELLNGLQQLSTGANQLYAGIAVGDGTAANPGLANGLAQLATVLQSKQADIEQLGQGAQLLQGLAQAPGMETYRANLLALSEGLTELATIYPVAVQSASALNNGAQQIAQSMPSLTTGLENAIVGQKTIVGGIDALVTGQGQTVAGVSQLVNGQKAVVSGATQLASGASQVANGNQTLTSSWNQLGTGVSNLKNGLTQISTGNETVALGWQTMTEGVTSLNDGVNRLQAGSNDLATGLEGGRDQVASLRITDENIAMFSSPVALAGEKVNPYEYYRDSTAPYILSLALFVGMLVLSLFVDFKKPAVLPKSAVSWYVSKWMQLAMFATIQAVLVTLFTLVVLQLSVANVMLFILFAIFVSIVFMSIIFFLVSVAGHIGRFIALVLVVAQLSITGSNLPIPMLPENLQAVSSFLPFTYSISGFKSVISLGDVSLLSSNAAILAIYLVGASVLAFIAFIVSYKTLTTKYTPEVEVQPTV</sequence>
<protein>
    <submittedName>
        <fullName evidence="7">YhgE/Pip domain-containing protein</fullName>
    </submittedName>
</protein>
<feature type="transmembrane region" description="Helical" evidence="5">
    <location>
        <begin position="576"/>
        <end position="595"/>
    </location>
</feature>
<dbReference type="PANTHER" id="PTHR43077:SF5">
    <property type="entry name" value="PHAGE INFECTION PROTEIN"/>
    <property type="match status" value="1"/>
</dbReference>
<feature type="transmembrane region" description="Helical" evidence="5">
    <location>
        <begin position="20"/>
        <end position="43"/>
    </location>
</feature>
<feature type="transmembrane region" description="Helical" evidence="5">
    <location>
        <begin position="673"/>
        <end position="692"/>
    </location>
</feature>
<feature type="domain" description="ABC-2 type transporter transmembrane" evidence="6">
    <location>
        <begin position="504"/>
        <end position="746"/>
    </location>
</feature>